<keyword evidence="2" id="KW-1185">Reference proteome</keyword>
<protein>
    <recommendedName>
        <fullName evidence="3">Tetratricopeptide repeat family protein</fullName>
    </recommendedName>
</protein>
<dbReference type="AlphaFoldDB" id="A0A1Z4F2V6"/>
<proteinExistence type="predicted"/>
<dbReference type="Gene3D" id="1.25.40.10">
    <property type="entry name" value="Tetratricopeptide repeat domain"/>
    <property type="match status" value="1"/>
</dbReference>
<evidence type="ECO:0000313" key="2">
    <source>
        <dbReference type="Proteomes" id="UP000217954"/>
    </source>
</evidence>
<dbReference type="InterPro" id="IPR011990">
    <property type="entry name" value="TPR-like_helical_dom_sf"/>
</dbReference>
<dbReference type="Proteomes" id="UP000217954">
    <property type="component" value="Chromosome"/>
</dbReference>
<evidence type="ECO:0000313" key="1">
    <source>
        <dbReference type="EMBL" id="BAX99540.1"/>
    </source>
</evidence>
<reference evidence="1 2" key="2">
    <citation type="journal article" date="2017" name="Int. J. Syst. Evol. Microbiol.">
        <title>Mycobacterium stephanolepidis sp. nov., a rapidly growing species related to Mycobacterium chelonae, isolated from marine teleost fish, Stephanolepis cirrhifer.</title>
        <authorList>
            <person name="Fukano H."/>
            <person name="Wada S."/>
            <person name="Kurata O."/>
            <person name="Katayama K."/>
            <person name="Fujiwara N."/>
            <person name="Hoshino Y."/>
        </authorList>
    </citation>
    <scope>NUCLEOTIDE SEQUENCE [LARGE SCALE GENOMIC DNA]</scope>
    <source>
        <strain evidence="1 2">NJB0901</strain>
    </source>
</reference>
<organism evidence="1 2">
    <name type="scientific">[Mycobacterium] stephanolepidis</name>
    <dbReference type="NCBI Taxonomy" id="1520670"/>
    <lineage>
        <taxon>Bacteria</taxon>
        <taxon>Bacillati</taxon>
        <taxon>Actinomycetota</taxon>
        <taxon>Actinomycetes</taxon>
        <taxon>Mycobacteriales</taxon>
        <taxon>Mycobacteriaceae</taxon>
        <taxon>Mycobacteroides</taxon>
    </lineage>
</organism>
<dbReference type="SUPFAM" id="SSF48452">
    <property type="entry name" value="TPR-like"/>
    <property type="match status" value="1"/>
</dbReference>
<name>A0A1Z4F2V6_9MYCO</name>
<dbReference type="EMBL" id="AP018165">
    <property type="protein sequence ID" value="BAX99540.1"/>
    <property type="molecule type" value="Genomic_DNA"/>
</dbReference>
<dbReference type="KEGG" id="mste:MSTE_04246"/>
<accession>A0A1Z4F2V6</accession>
<reference evidence="2" key="1">
    <citation type="journal article" date="2017" name="Genome Announc.">
        <title>Complete Genome Sequence of Mycobacterium stephanolepidis.</title>
        <authorList>
            <person name="Fukano H."/>
            <person name="Yoshida M."/>
            <person name="Katayama Y."/>
            <person name="Omatsu T."/>
            <person name="Mizutani T."/>
            <person name="Kurata O."/>
            <person name="Wada S."/>
            <person name="Hoshino Y."/>
        </authorList>
    </citation>
    <scope>NUCLEOTIDE SEQUENCE [LARGE SCALE GENOMIC DNA]</scope>
    <source>
        <strain evidence="2">NJB0901</strain>
    </source>
</reference>
<gene>
    <name evidence="1" type="ORF">MSTE_04246</name>
</gene>
<evidence type="ECO:0008006" key="3">
    <source>
        <dbReference type="Google" id="ProtNLM"/>
    </source>
</evidence>
<sequence length="573" mass="63073">MHSTPAAFYYSEVTIIGDLERARHLALAAKEEAAKEILLSLLAQAEETDRDDLACEVLAQLAEVYLVRTAYDGVTEGIRRIRECLSSYAEIRSGRRPDLAARVTMSEVEVDRLICRYTRRVAFLAAGLAAANGDHDGAAASLDTLIETPGDFEDLAIEQRGLICYARILMARGLCDDDMYADSVPIWAVLLDQLEAYADAGDPESDHLFVNGALSYGRFCVETGRLDEAQPWLRRAEARAGARDWQLAAARAQLERAAARWSDGDIAETQTLVHQAYPVIAEHVRAHDVSRSWLYFGLIRFRMGALDEADECWGHAERHWREIEKPLHIHRILLQRSWISILRGDFSAAVEKVAQARELLDSYPRHSWLQYARLDDQLGNIWRADALADLGLDPASGTVPGDAEGPDYRRAMSKLQQAADLKVPAALAVDAVRYAIPDAGARMRWARCVSAPLLAGAFAVAKEWDNAVLLTELIEYHSARGAFTAELGENRAGSSPGAWAATATAAVPVEGDLALVAAAPPVQADGGLTRLGPLPPMRMDPAGDQIMSSYRELAWQRYGREVTAADDEWSTWP</sequence>